<name>A0ABP8NHD6_9BACT</name>
<dbReference type="Proteomes" id="UP001500067">
    <property type="component" value="Unassembled WGS sequence"/>
</dbReference>
<proteinExistence type="predicted"/>
<evidence type="ECO:0000256" key="1">
    <source>
        <dbReference type="SAM" id="MobiDB-lite"/>
    </source>
</evidence>
<gene>
    <name evidence="2" type="ORF">GCM10023093_22150</name>
</gene>
<protein>
    <submittedName>
        <fullName evidence="2">Uncharacterized protein</fullName>
    </submittedName>
</protein>
<feature type="compositionally biased region" description="Acidic residues" evidence="1">
    <location>
        <begin position="35"/>
        <end position="47"/>
    </location>
</feature>
<evidence type="ECO:0000313" key="2">
    <source>
        <dbReference type="EMBL" id="GAA4467041.1"/>
    </source>
</evidence>
<sequence length="72" mass="8032">MEKHNRTETENNDLSSWVKGALKQVNNDFPLSGGETDDDLTAPEEAEEEHKSFLDGLNTHFPLSGGETEDEK</sequence>
<reference evidence="3" key="1">
    <citation type="journal article" date="2019" name="Int. J. Syst. Evol. Microbiol.">
        <title>The Global Catalogue of Microorganisms (GCM) 10K type strain sequencing project: providing services to taxonomists for standard genome sequencing and annotation.</title>
        <authorList>
            <consortium name="The Broad Institute Genomics Platform"/>
            <consortium name="The Broad Institute Genome Sequencing Center for Infectious Disease"/>
            <person name="Wu L."/>
            <person name="Ma J."/>
        </authorList>
    </citation>
    <scope>NUCLEOTIDE SEQUENCE [LARGE SCALE GENOMIC DNA]</scope>
    <source>
        <strain evidence="3">JCM 32105</strain>
    </source>
</reference>
<comment type="caution">
    <text evidence="2">The sequence shown here is derived from an EMBL/GenBank/DDBJ whole genome shotgun (WGS) entry which is preliminary data.</text>
</comment>
<dbReference type="EMBL" id="BAABFA010000015">
    <property type="protein sequence ID" value="GAA4467041.1"/>
    <property type="molecule type" value="Genomic_DNA"/>
</dbReference>
<organism evidence="2 3">
    <name type="scientific">Nemorincola caseinilytica</name>
    <dbReference type="NCBI Taxonomy" id="2054315"/>
    <lineage>
        <taxon>Bacteria</taxon>
        <taxon>Pseudomonadati</taxon>
        <taxon>Bacteroidota</taxon>
        <taxon>Chitinophagia</taxon>
        <taxon>Chitinophagales</taxon>
        <taxon>Chitinophagaceae</taxon>
        <taxon>Nemorincola</taxon>
    </lineage>
</organism>
<evidence type="ECO:0000313" key="3">
    <source>
        <dbReference type="Proteomes" id="UP001500067"/>
    </source>
</evidence>
<keyword evidence="3" id="KW-1185">Reference proteome</keyword>
<feature type="region of interest" description="Disordered" evidence="1">
    <location>
        <begin position="1"/>
        <end position="72"/>
    </location>
</feature>
<accession>A0ABP8NHD6</accession>
<dbReference type="RefSeq" id="WP_345083112.1">
    <property type="nucleotide sequence ID" value="NZ_BAABFA010000015.1"/>
</dbReference>